<dbReference type="SUPFAM" id="SSF47413">
    <property type="entry name" value="lambda repressor-like DNA-binding domains"/>
    <property type="match status" value="1"/>
</dbReference>
<proteinExistence type="predicted"/>
<dbReference type="Pfam" id="PF19054">
    <property type="entry name" value="DUF5753"/>
    <property type="match status" value="1"/>
</dbReference>
<dbReference type="Pfam" id="PF13560">
    <property type="entry name" value="HTH_31"/>
    <property type="match status" value="1"/>
</dbReference>
<protein>
    <submittedName>
        <fullName evidence="2">Helix-turn-helix transcriptional regulator</fullName>
    </submittedName>
</protein>
<organism evidence="2 3">
    <name type="scientific">Saccharopolyspora gregorii</name>
    <dbReference type="NCBI Taxonomy" id="33914"/>
    <lineage>
        <taxon>Bacteria</taxon>
        <taxon>Bacillati</taxon>
        <taxon>Actinomycetota</taxon>
        <taxon>Actinomycetes</taxon>
        <taxon>Pseudonocardiales</taxon>
        <taxon>Pseudonocardiaceae</taxon>
        <taxon>Saccharopolyspora</taxon>
    </lineage>
</organism>
<gene>
    <name evidence="2" type="ORF">GCM10020366_54700</name>
</gene>
<dbReference type="InterPro" id="IPR001387">
    <property type="entry name" value="Cro/C1-type_HTH"/>
</dbReference>
<dbReference type="CDD" id="cd00093">
    <property type="entry name" value="HTH_XRE"/>
    <property type="match status" value="1"/>
</dbReference>
<sequence length="303" mass="33140">MFALMVWAMSDTPRARALGKELRAVREQSGLTLRQLGDLIGCSEAKVSRMETARRRLAPNSVRAFLDAVDVRGANRDRLLRLAYDIDEPVWWESGIGLPAQLTELIDAEKRAVCITEASEVLVPGLLQIPDYARALFNATGVPAEQVDRLIGARLARQGILHRAEPTRYVVLLDEAALCRAVGGPAVMAAQLNAMCAVCREPNISLHVVPFAAGAHTGLDGPFLLLEFVRSRPVVHLEQRRCGAFLDDPEDVTPFLHARSSLCRTALSPDRSLELVAAYARRYECGEGTGHGDGALAEIELQR</sequence>
<dbReference type="Proteomes" id="UP001500483">
    <property type="component" value="Unassembled WGS sequence"/>
</dbReference>
<dbReference type="InterPro" id="IPR043917">
    <property type="entry name" value="DUF5753"/>
</dbReference>
<comment type="caution">
    <text evidence="2">The sequence shown here is derived from an EMBL/GenBank/DDBJ whole genome shotgun (WGS) entry which is preliminary data.</text>
</comment>
<evidence type="ECO:0000313" key="2">
    <source>
        <dbReference type="EMBL" id="GAA3363308.1"/>
    </source>
</evidence>
<dbReference type="SMART" id="SM00530">
    <property type="entry name" value="HTH_XRE"/>
    <property type="match status" value="1"/>
</dbReference>
<dbReference type="EMBL" id="BAAAYK010000038">
    <property type="protein sequence ID" value="GAA3363308.1"/>
    <property type="molecule type" value="Genomic_DNA"/>
</dbReference>
<evidence type="ECO:0000313" key="3">
    <source>
        <dbReference type="Proteomes" id="UP001500483"/>
    </source>
</evidence>
<dbReference type="InterPro" id="IPR010982">
    <property type="entry name" value="Lambda_DNA-bd_dom_sf"/>
</dbReference>
<reference evidence="3" key="1">
    <citation type="journal article" date="2019" name="Int. J. Syst. Evol. Microbiol.">
        <title>The Global Catalogue of Microorganisms (GCM) 10K type strain sequencing project: providing services to taxonomists for standard genome sequencing and annotation.</title>
        <authorList>
            <consortium name="The Broad Institute Genomics Platform"/>
            <consortium name="The Broad Institute Genome Sequencing Center for Infectious Disease"/>
            <person name="Wu L."/>
            <person name="Ma J."/>
        </authorList>
    </citation>
    <scope>NUCLEOTIDE SEQUENCE [LARGE SCALE GENOMIC DNA]</scope>
    <source>
        <strain evidence="3">JCM 9687</strain>
    </source>
</reference>
<dbReference type="PROSITE" id="PS50943">
    <property type="entry name" value="HTH_CROC1"/>
    <property type="match status" value="1"/>
</dbReference>
<evidence type="ECO:0000259" key="1">
    <source>
        <dbReference type="PROSITE" id="PS50943"/>
    </source>
</evidence>
<name>A0ABP6RYG3_9PSEU</name>
<feature type="domain" description="HTH cro/C1-type" evidence="1">
    <location>
        <begin position="22"/>
        <end position="56"/>
    </location>
</feature>
<dbReference type="Gene3D" id="1.10.260.40">
    <property type="entry name" value="lambda repressor-like DNA-binding domains"/>
    <property type="match status" value="1"/>
</dbReference>
<keyword evidence="3" id="KW-1185">Reference proteome</keyword>
<accession>A0ABP6RYG3</accession>